<proteinExistence type="predicted"/>
<evidence type="ECO:0000313" key="1">
    <source>
        <dbReference type="EMBL" id="KAH7994029.1"/>
    </source>
</evidence>
<dbReference type="Proteomes" id="UP000827872">
    <property type="component" value="Linkage Group LG03"/>
</dbReference>
<sequence>MVSFIQGVAIMKALAEGMLSTTSVTEVARCPVADDGDDDHLVNMDASHPGSLPAGTCGEDDLVEPPDPPGASSSHHEDADDPGWSGPGEDLDAYTLHEQHAVLERAKQEWQEAREAFIDDRVHQWFQLRQEFDREREALYLQLQKDRKQQERELLQAAEQSKQELLREVQQLRALHLRQTESSAAQNTERIQIQREHEALEKQRAVLLRKEREMIDMEAREWVAAVELQQELTIQAAMRSDRQCDASSQARSRTEIQRPVRQSREDRPSGSWPRCQPQPVPLPQATLIPPAPPGHGFP</sequence>
<evidence type="ECO:0000313" key="2">
    <source>
        <dbReference type="Proteomes" id="UP000827872"/>
    </source>
</evidence>
<gene>
    <name evidence="1" type="ORF">K3G42_033003</name>
</gene>
<dbReference type="EMBL" id="CM037616">
    <property type="protein sequence ID" value="KAH7994029.1"/>
    <property type="molecule type" value="Genomic_DNA"/>
</dbReference>
<organism evidence="1 2">
    <name type="scientific">Sphaerodactylus townsendi</name>
    <dbReference type="NCBI Taxonomy" id="933632"/>
    <lineage>
        <taxon>Eukaryota</taxon>
        <taxon>Metazoa</taxon>
        <taxon>Chordata</taxon>
        <taxon>Craniata</taxon>
        <taxon>Vertebrata</taxon>
        <taxon>Euteleostomi</taxon>
        <taxon>Lepidosauria</taxon>
        <taxon>Squamata</taxon>
        <taxon>Bifurcata</taxon>
        <taxon>Gekkota</taxon>
        <taxon>Sphaerodactylidae</taxon>
        <taxon>Sphaerodactylus</taxon>
    </lineage>
</organism>
<comment type="caution">
    <text evidence="1">The sequence shown here is derived from an EMBL/GenBank/DDBJ whole genome shotgun (WGS) entry which is preliminary data.</text>
</comment>
<name>A0ACB8EMV1_9SAUR</name>
<keyword evidence="2" id="KW-1185">Reference proteome</keyword>
<accession>A0ACB8EMV1</accession>
<reference evidence="1" key="1">
    <citation type="submission" date="2021-08" db="EMBL/GenBank/DDBJ databases">
        <title>The first chromosome-level gecko genome reveals the dynamic sex chromosomes of Neotropical dwarf geckos (Sphaerodactylidae: Sphaerodactylus).</title>
        <authorList>
            <person name="Pinto B.J."/>
            <person name="Keating S.E."/>
            <person name="Gamble T."/>
        </authorList>
    </citation>
    <scope>NUCLEOTIDE SEQUENCE</scope>
    <source>
        <strain evidence="1">TG3544</strain>
    </source>
</reference>
<protein>
    <submittedName>
        <fullName evidence="1">Uncharacterized protein</fullName>
    </submittedName>
</protein>